<name>A0A8S1WI44_PAROT</name>
<proteinExistence type="predicted"/>
<evidence type="ECO:0000313" key="2">
    <source>
        <dbReference type="Proteomes" id="UP000683925"/>
    </source>
</evidence>
<reference evidence="1" key="1">
    <citation type="submission" date="2021-01" db="EMBL/GenBank/DDBJ databases">
        <authorList>
            <consortium name="Genoscope - CEA"/>
            <person name="William W."/>
        </authorList>
    </citation>
    <scope>NUCLEOTIDE SEQUENCE</scope>
</reference>
<dbReference type="AlphaFoldDB" id="A0A8S1WI44"/>
<accession>A0A8S1WI44</accession>
<sequence>MSSQEENRNQRFIFRIDNTQNKRRAQNDNQLIKNTYISLYRKLGKQGQQKLRV</sequence>
<gene>
    <name evidence="1" type="ORF">POCTA_138.1.T0850224</name>
</gene>
<evidence type="ECO:0000313" key="1">
    <source>
        <dbReference type="EMBL" id="CAD8185536.1"/>
    </source>
</evidence>
<dbReference type="Proteomes" id="UP000683925">
    <property type="component" value="Unassembled WGS sequence"/>
</dbReference>
<organism evidence="1 2">
    <name type="scientific">Paramecium octaurelia</name>
    <dbReference type="NCBI Taxonomy" id="43137"/>
    <lineage>
        <taxon>Eukaryota</taxon>
        <taxon>Sar</taxon>
        <taxon>Alveolata</taxon>
        <taxon>Ciliophora</taxon>
        <taxon>Intramacronucleata</taxon>
        <taxon>Oligohymenophorea</taxon>
        <taxon>Peniculida</taxon>
        <taxon>Parameciidae</taxon>
        <taxon>Paramecium</taxon>
    </lineage>
</organism>
<dbReference type="EMBL" id="CAJJDP010000084">
    <property type="protein sequence ID" value="CAD8185536.1"/>
    <property type="molecule type" value="Genomic_DNA"/>
</dbReference>
<comment type="caution">
    <text evidence="1">The sequence shown here is derived from an EMBL/GenBank/DDBJ whole genome shotgun (WGS) entry which is preliminary data.</text>
</comment>
<keyword evidence="2" id="KW-1185">Reference proteome</keyword>
<protein>
    <submittedName>
        <fullName evidence="1">Uncharacterized protein</fullName>
    </submittedName>
</protein>